<dbReference type="AlphaFoldDB" id="X1FK29"/>
<feature type="region of interest" description="Disordered" evidence="1">
    <location>
        <begin position="30"/>
        <end position="53"/>
    </location>
</feature>
<proteinExistence type="predicted"/>
<feature type="compositionally biased region" description="Basic and acidic residues" evidence="1">
    <location>
        <begin position="34"/>
        <end position="51"/>
    </location>
</feature>
<comment type="caution">
    <text evidence="2">The sequence shown here is derived from an EMBL/GenBank/DDBJ whole genome shotgun (WGS) entry which is preliminary data.</text>
</comment>
<gene>
    <name evidence="2" type="ORF">S03H2_21943</name>
</gene>
<evidence type="ECO:0000256" key="1">
    <source>
        <dbReference type="SAM" id="MobiDB-lite"/>
    </source>
</evidence>
<dbReference type="EMBL" id="BARU01011745">
    <property type="protein sequence ID" value="GAH32880.1"/>
    <property type="molecule type" value="Genomic_DNA"/>
</dbReference>
<name>X1FK29_9ZZZZ</name>
<sequence length="111" mass="12672">NGNFEELYIIGSEGNLLVTQAGPNMILIASTTKSVKDNDRNNDDRNDDDRYTYPYIFKPPDPPGGSGLIAPQIQIKKTLHKELENEYVCQYCGIKLTREEEFSHNCRKHPE</sequence>
<feature type="non-terminal residue" evidence="2">
    <location>
        <position position="1"/>
    </location>
</feature>
<accession>X1FK29</accession>
<evidence type="ECO:0000313" key="2">
    <source>
        <dbReference type="EMBL" id="GAH32880.1"/>
    </source>
</evidence>
<reference evidence="2" key="1">
    <citation type="journal article" date="2014" name="Front. Microbiol.">
        <title>High frequency of phylogenetically diverse reductive dehalogenase-homologous genes in deep subseafloor sedimentary metagenomes.</title>
        <authorList>
            <person name="Kawai M."/>
            <person name="Futagami T."/>
            <person name="Toyoda A."/>
            <person name="Takaki Y."/>
            <person name="Nishi S."/>
            <person name="Hori S."/>
            <person name="Arai W."/>
            <person name="Tsubouchi T."/>
            <person name="Morono Y."/>
            <person name="Uchiyama I."/>
            <person name="Ito T."/>
            <person name="Fujiyama A."/>
            <person name="Inagaki F."/>
            <person name="Takami H."/>
        </authorList>
    </citation>
    <scope>NUCLEOTIDE SEQUENCE</scope>
    <source>
        <strain evidence="2">Expedition CK06-06</strain>
    </source>
</reference>
<protein>
    <submittedName>
        <fullName evidence="2">Uncharacterized protein</fullName>
    </submittedName>
</protein>
<organism evidence="2">
    <name type="scientific">marine sediment metagenome</name>
    <dbReference type="NCBI Taxonomy" id="412755"/>
    <lineage>
        <taxon>unclassified sequences</taxon>
        <taxon>metagenomes</taxon>
        <taxon>ecological metagenomes</taxon>
    </lineage>
</organism>